<dbReference type="KEGG" id="vab:WPS_21420"/>
<accession>A0AAN2CA99</accession>
<dbReference type="Proteomes" id="UP001317532">
    <property type="component" value="Chromosome"/>
</dbReference>
<organism evidence="1 2">
    <name type="scientific">Vulcanimicrobium alpinum</name>
    <dbReference type="NCBI Taxonomy" id="3016050"/>
    <lineage>
        <taxon>Bacteria</taxon>
        <taxon>Bacillati</taxon>
        <taxon>Vulcanimicrobiota</taxon>
        <taxon>Vulcanimicrobiia</taxon>
        <taxon>Vulcanimicrobiales</taxon>
        <taxon>Vulcanimicrobiaceae</taxon>
        <taxon>Vulcanimicrobium</taxon>
    </lineage>
</organism>
<dbReference type="AlphaFoldDB" id="A0AAN2CA99"/>
<evidence type="ECO:0000313" key="2">
    <source>
        <dbReference type="Proteomes" id="UP001317532"/>
    </source>
</evidence>
<dbReference type="EMBL" id="AP025523">
    <property type="protein sequence ID" value="BDE06866.1"/>
    <property type="molecule type" value="Genomic_DNA"/>
</dbReference>
<reference evidence="1 2" key="1">
    <citation type="journal article" date="2022" name="ISME Commun">
        <title>Vulcanimicrobium alpinus gen. nov. sp. nov., the first cultivated representative of the candidate phylum 'Eremiobacterota', is a metabolically versatile aerobic anoxygenic phototroph.</title>
        <authorList>
            <person name="Yabe S."/>
            <person name="Muto K."/>
            <person name="Abe K."/>
            <person name="Yokota A."/>
            <person name="Staudigel H."/>
            <person name="Tebo B.M."/>
        </authorList>
    </citation>
    <scope>NUCLEOTIDE SEQUENCE [LARGE SCALE GENOMIC DNA]</scope>
    <source>
        <strain evidence="1 2">WC8-2</strain>
    </source>
</reference>
<protein>
    <submittedName>
        <fullName evidence="1">Uncharacterized protein</fullName>
    </submittedName>
</protein>
<gene>
    <name evidence="1" type="ORF">WPS_21420</name>
</gene>
<evidence type="ECO:0000313" key="1">
    <source>
        <dbReference type="EMBL" id="BDE06866.1"/>
    </source>
</evidence>
<keyword evidence="2" id="KW-1185">Reference proteome</keyword>
<name>A0AAN2CA99_UNVUL</name>
<sequence>MVDSRYAHPAKGNAVENLVSCPCGHPLSNHDFEGCNGERLRRCPCPRDKHAALEAAVDRVQKKPAVA</sequence>
<proteinExistence type="predicted"/>